<gene>
    <name evidence="1" type="ORF">TELCIR_23193</name>
</gene>
<keyword evidence="2" id="KW-1185">Reference proteome</keyword>
<dbReference type="AlphaFoldDB" id="A0A2G9TBS6"/>
<proteinExistence type="predicted"/>
<protein>
    <submittedName>
        <fullName evidence="1">Uncharacterized protein</fullName>
    </submittedName>
</protein>
<reference evidence="1 2" key="1">
    <citation type="submission" date="2015-09" db="EMBL/GenBank/DDBJ databases">
        <title>Draft genome of the parasitic nematode Teladorsagia circumcincta isolate WARC Sus (inbred).</title>
        <authorList>
            <person name="Mitreva M."/>
        </authorList>
    </citation>
    <scope>NUCLEOTIDE SEQUENCE [LARGE SCALE GENOMIC DNA]</scope>
    <source>
        <strain evidence="1 2">S</strain>
    </source>
</reference>
<name>A0A2G9TBS6_TELCI</name>
<dbReference type="Proteomes" id="UP000230423">
    <property type="component" value="Unassembled WGS sequence"/>
</dbReference>
<evidence type="ECO:0000313" key="1">
    <source>
        <dbReference type="EMBL" id="PIO55421.1"/>
    </source>
</evidence>
<evidence type="ECO:0000313" key="2">
    <source>
        <dbReference type="Proteomes" id="UP000230423"/>
    </source>
</evidence>
<dbReference type="EMBL" id="KZ386167">
    <property type="protein sequence ID" value="PIO55421.1"/>
    <property type="molecule type" value="Genomic_DNA"/>
</dbReference>
<sequence>MKSSFWNRLDIVRGFSSTTTWKDIQRIHLL</sequence>
<accession>A0A2G9TBS6</accession>
<organism evidence="1 2">
    <name type="scientific">Teladorsagia circumcincta</name>
    <name type="common">Brown stomach worm</name>
    <name type="synonym">Ostertagia circumcincta</name>
    <dbReference type="NCBI Taxonomy" id="45464"/>
    <lineage>
        <taxon>Eukaryota</taxon>
        <taxon>Metazoa</taxon>
        <taxon>Ecdysozoa</taxon>
        <taxon>Nematoda</taxon>
        <taxon>Chromadorea</taxon>
        <taxon>Rhabditida</taxon>
        <taxon>Rhabditina</taxon>
        <taxon>Rhabditomorpha</taxon>
        <taxon>Strongyloidea</taxon>
        <taxon>Trichostrongylidae</taxon>
        <taxon>Teladorsagia</taxon>
    </lineage>
</organism>